<evidence type="ECO:0000256" key="10">
    <source>
        <dbReference type="ARBA" id="ARBA00023157"/>
    </source>
</evidence>
<evidence type="ECO:0000256" key="8">
    <source>
        <dbReference type="ARBA" id="ARBA00022821"/>
    </source>
</evidence>
<keyword evidence="4" id="KW-0964">Secreted</keyword>
<evidence type="ECO:0000256" key="6">
    <source>
        <dbReference type="ARBA" id="ARBA00022729"/>
    </source>
</evidence>
<feature type="signal peptide" evidence="12">
    <location>
        <begin position="1"/>
        <end position="21"/>
    </location>
</feature>
<evidence type="ECO:0000256" key="11">
    <source>
        <dbReference type="ARBA" id="ARBA00038043"/>
    </source>
</evidence>
<comment type="similarity">
    <text evidence="11">Belongs to the polygalacturonase-inhibiting protein family.</text>
</comment>
<dbReference type="InterPro" id="IPR032675">
    <property type="entry name" value="LRR_dom_sf"/>
</dbReference>
<evidence type="ECO:0000256" key="5">
    <source>
        <dbReference type="ARBA" id="ARBA00022614"/>
    </source>
</evidence>
<reference evidence="14 15" key="1">
    <citation type="submission" date="2019-01" db="EMBL/GenBank/DDBJ databases">
        <title>Sequencing of cultivated peanut Arachis hypogaea provides insights into genome evolution and oil improvement.</title>
        <authorList>
            <person name="Chen X."/>
        </authorList>
    </citation>
    <scope>NUCLEOTIDE SEQUENCE [LARGE SCALE GENOMIC DNA]</scope>
    <source>
        <strain evidence="15">cv. Fuhuasheng</strain>
        <tissue evidence="14">Leaves</tissue>
    </source>
</reference>
<keyword evidence="3" id="KW-0134">Cell wall</keyword>
<feature type="chain" id="PRO_5019362452" description="Leucine-rich repeat-containing N-terminal plant-type domain-containing protein" evidence="12">
    <location>
        <begin position="22"/>
        <end position="469"/>
    </location>
</feature>
<evidence type="ECO:0000259" key="13">
    <source>
        <dbReference type="Pfam" id="PF08263"/>
    </source>
</evidence>
<evidence type="ECO:0000313" key="14">
    <source>
        <dbReference type="EMBL" id="RYR17380.1"/>
    </source>
</evidence>
<evidence type="ECO:0000256" key="7">
    <source>
        <dbReference type="ARBA" id="ARBA00022737"/>
    </source>
</evidence>
<dbReference type="GO" id="GO:0016020">
    <property type="term" value="C:membrane"/>
    <property type="evidence" value="ECO:0007669"/>
    <property type="project" value="UniProtKB-SubCell"/>
</dbReference>
<dbReference type="InterPro" id="IPR013210">
    <property type="entry name" value="LRR_N_plant-typ"/>
</dbReference>
<dbReference type="SUPFAM" id="SSF52058">
    <property type="entry name" value="L domain-like"/>
    <property type="match status" value="1"/>
</dbReference>
<dbReference type="EMBL" id="SDMP01000013">
    <property type="protein sequence ID" value="RYR17380.1"/>
    <property type="molecule type" value="Genomic_DNA"/>
</dbReference>
<keyword evidence="10" id="KW-1015">Disulfide bond</keyword>
<keyword evidence="9" id="KW-0472">Membrane</keyword>
<keyword evidence="5" id="KW-0433">Leucine-rich repeat</keyword>
<evidence type="ECO:0000313" key="15">
    <source>
        <dbReference type="Proteomes" id="UP000289738"/>
    </source>
</evidence>
<evidence type="ECO:0000256" key="1">
    <source>
        <dbReference type="ARBA" id="ARBA00004170"/>
    </source>
</evidence>
<name>A0A444ZT34_ARAHY</name>
<evidence type="ECO:0000256" key="12">
    <source>
        <dbReference type="SAM" id="SignalP"/>
    </source>
</evidence>
<dbReference type="Proteomes" id="UP000289738">
    <property type="component" value="Chromosome B03"/>
</dbReference>
<dbReference type="InterPro" id="IPR051848">
    <property type="entry name" value="PGIP"/>
</dbReference>
<keyword evidence="6 12" id="KW-0732">Signal</keyword>
<gene>
    <name evidence="14" type="ORF">Ahy_B03g062141</name>
</gene>
<dbReference type="STRING" id="3818.A0A444ZT34"/>
<keyword evidence="8" id="KW-0611">Plant defense</keyword>
<comment type="subcellular location">
    <subcellularLocation>
        <location evidence="1">Membrane</location>
        <topology evidence="1">Peripheral membrane protein</topology>
    </subcellularLocation>
    <subcellularLocation>
        <location evidence="2">Secreted</location>
        <location evidence="2">Cell wall</location>
    </subcellularLocation>
</comment>
<dbReference type="PANTHER" id="PTHR48059:SF4">
    <property type="entry name" value="POLYGALACTURONASE INHIBITOR 1-RELATED"/>
    <property type="match status" value="1"/>
</dbReference>
<feature type="domain" description="Leucine-rich repeat-containing N-terminal plant-type" evidence="13">
    <location>
        <begin position="27"/>
        <end position="66"/>
    </location>
</feature>
<dbReference type="GO" id="GO:0006952">
    <property type="term" value="P:defense response"/>
    <property type="evidence" value="ECO:0007669"/>
    <property type="project" value="UniProtKB-KW"/>
</dbReference>
<organism evidence="14 15">
    <name type="scientific">Arachis hypogaea</name>
    <name type="common">Peanut</name>
    <dbReference type="NCBI Taxonomy" id="3818"/>
    <lineage>
        <taxon>Eukaryota</taxon>
        <taxon>Viridiplantae</taxon>
        <taxon>Streptophyta</taxon>
        <taxon>Embryophyta</taxon>
        <taxon>Tracheophyta</taxon>
        <taxon>Spermatophyta</taxon>
        <taxon>Magnoliopsida</taxon>
        <taxon>eudicotyledons</taxon>
        <taxon>Gunneridae</taxon>
        <taxon>Pentapetalae</taxon>
        <taxon>rosids</taxon>
        <taxon>fabids</taxon>
        <taxon>Fabales</taxon>
        <taxon>Fabaceae</taxon>
        <taxon>Papilionoideae</taxon>
        <taxon>50 kb inversion clade</taxon>
        <taxon>dalbergioids sensu lato</taxon>
        <taxon>Dalbergieae</taxon>
        <taxon>Pterocarpus clade</taxon>
        <taxon>Arachis</taxon>
    </lineage>
</organism>
<keyword evidence="7" id="KW-0677">Repeat</keyword>
<dbReference type="Pfam" id="PF13855">
    <property type="entry name" value="LRR_8"/>
    <property type="match status" value="1"/>
</dbReference>
<dbReference type="PANTHER" id="PTHR48059">
    <property type="entry name" value="POLYGALACTURONASE INHIBITOR 1"/>
    <property type="match status" value="1"/>
</dbReference>
<keyword evidence="15" id="KW-1185">Reference proteome</keyword>
<evidence type="ECO:0000256" key="3">
    <source>
        <dbReference type="ARBA" id="ARBA00022512"/>
    </source>
</evidence>
<accession>A0A444ZT34</accession>
<evidence type="ECO:0000256" key="9">
    <source>
        <dbReference type="ARBA" id="ARBA00023136"/>
    </source>
</evidence>
<dbReference type="Pfam" id="PF08263">
    <property type="entry name" value="LRRNT_2"/>
    <property type="match status" value="1"/>
</dbReference>
<proteinExistence type="inferred from homology"/>
<dbReference type="Gene3D" id="3.80.10.10">
    <property type="entry name" value="Ribonuclease Inhibitor"/>
    <property type="match status" value="1"/>
</dbReference>
<dbReference type="Pfam" id="PF00560">
    <property type="entry name" value="LRR_1"/>
    <property type="match status" value="2"/>
</dbReference>
<dbReference type="AlphaFoldDB" id="A0A444ZT34"/>
<evidence type="ECO:0000256" key="4">
    <source>
        <dbReference type="ARBA" id="ARBA00022525"/>
    </source>
</evidence>
<comment type="caution">
    <text evidence="14">The sequence shown here is derived from an EMBL/GenBank/DDBJ whole genome shotgun (WGS) entry which is preliminary data.</text>
</comment>
<evidence type="ECO:0000256" key="2">
    <source>
        <dbReference type="ARBA" id="ARBA00004191"/>
    </source>
</evidence>
<sequence>MHSSTLFQFCFLLQLVAIALCATQQCHPEDQKALLQIKKDLNNPTALSSWKTTADCCRHWKGVSCDRTKTHRVNFLNLDNIDMKPGHPLSIPPSIATLPYLNTIQLGPANFTGPIPRSLLNLTNLKDLSITSTLLSGTIPEFLSQITTLTDLSLSFNNLSGVIPASLSRLSHLQSLDLQSNSLSGSIPDIFDSFPNFSFLWLSSNQLSGKIPKSMGNINVTYLYLDNNELEGDASMLFGSKKDTWTINLARNKLAFDLGKVEFSNNLQILDLSHNEIYGNIPQQLTTVRDLTSMDLSYNNLCGKIPGGGALSNIVASANHRRQCHTTRFSSWRYPPPPTNAALRSTTYGPHPTSVARFRTPQNFLPINVVTAALLGVNTIYVAASSCHPVARNKEVLFHIKSALLLHELKAALLSASDDHLVRHKKSRNKLKEVRTPLTAPSMKTMMQRVGLPMKKPSKGTRQQKMKDI</sequence>
<protein>
    <recommendedName>
        <fullName evidence="13">Leucine-rich repeat-containing N-terminal plant-type domain-containing protein</fullName>
    </recommendedName>
</protein>
<dbReference type="FunFam" id="3.80.10.10:FF:000400">
    <property type="entry name" value="Nuclear pore complex protein NUP107"/>
    <property type="match status" value="1"/>
</dbReference>
<dbReference type="InterPro" id="IPR001611">
    <property type="entry name" value="Leu-rich_rpt"/>
</dbReference>